<keyword evidence="2" id="KW-1133">Transmembrane helix</keyword>
<dbReference type="InterPro" id="IPR006740">
    <property type="entry name" value="DUF604"/>
</dbReference>
<evidence type="ECO:0008006" key="5">
    <source>
        <dbReference type="Google" id="ProtNLM"/>
    </source>
</evidence>
<organism evidence="3 4">
    <name type="scientific">Plectosphaerella plurivora</name>
    <dbReference type="NCBI Taxonomy" id="936078"/>
    <lineage>
        <taxon>Eukaryota</taxon>
        <taxon>Fungi</taxon>
        <taxon>Dikarya</taxon>
        <taxon>Ascomycota</taxon>
        <taxon>Pezizomycotina</taxon>
        <taxon>Sordariomycetes</taxon>
        <taxon>Hypocreomycetidae</taxon>
        <taxon>Glomerellales</taxon>
        <taxon>Plectosphaerellaceae</taxon>
        <taxon>Plectosphaerella</taxon>
    </lineage>
</organism>
<gene>
    <name evidence="3" type="ORF">F5X68DRAFT_267841</name>
</gene>
<sequence length="603" mass="68478">MDDDSSTVTDPFLGPEKESEDATSGSSWSLPNSDRFPYVIDLRSKLGELRVRIGDPRVRMRPLVQRARNALSPYNRIFKAIGAGILFLIVCLNFPSMRPYTSDLVLRTTHLREGLVPANPRPVIDGHKHLTNSSRILTKPPSSTHVMNCKPDMIRLREIGDRYGLGERVEYYKRYVRFTRKPIERKSYSLLKEKFLDEDGFRTLQLSKSDVTGNTNIKCGAPLEVTVPRSRFQADVDLHDFLFAVSTTFDRVSNSAAIQEWVYWLTDGNGKPNGGKLLLQLVDPTDAEITKIARHLADVGIDAEVSGIDSRKTKHMAVRYLDLVPMLYAHDRASHDDSATRKWLVLIDDDTFFPAMNKLVERFRKYDHLKPLYIAYGGGGVFLSRPMAALITESHESCRSRRSIKRSNSGWGPQGDILLRNCIYDNSEIRLTQLHDLWQLDLSGEVSGFYESGLQPLSIHHYRGGKFGHETVPSNTTQIARTCGEDCPWQRFVTKDNFIVSNGYTVAHYPRGISFDLTQVERTFTSLLAEQGWNYDYMFGPQRPPLAATGRKVAWELRDAGRGDDGSVWQIYVRKRADKRWTTDEGIPMKALDGIIELVWVPA</sequence>
<proteinExistence type="predicted"/>
<dbReference type="Pfam" id="PF04646">
    <property type="entry name" value="DUF604"/>
    <property type="match status" value="1"/>
</dbReference>
<dbReference type="Proteomes" id="UP000770015">
    <property type="component" value="Unassembled WGS sequence"/>
</dbReference>
<dbReference type="EMBL" id="JAGSXJ010000006">
    <property type="protein sequence ID" value="KAH6690502.1"/>
    <property type="molecule type" value="Genomic_DNA"/>
</dbReference>
<evidence type="ECO:0000256" key="2">
    <source>
        <dbReference type="SAM" id="Phobius"/>
    </source>
</evidence>
<comment type="caution">
    <text evidence="3">The sequence shown here is derived from an EMBL/GenBank/DDBJ whole genome shotgun (WGS) entry which is preliminary data.</text>
</comment>
<reference evidence="3" key="1">
    <citation type="journal article" date="2021" name="Nat. Commun.">
        <title>Genetic determinants of endophytism in the Arabidopsis root mycobiome.</title>
        <authorList>
            <person name="Mesny F."/>
            <person name="Miyauchi S."/>
            <person name="Thiergart T."/>
            <person name="Pickel B."/>
            <person name="Atanasova L."/>
            <person name="Karlsson M."/>
            <person name="Huettel B."/>
            <person name="Barry K.W."/>
            <person name="Haridas S."/>
            <person name="Chen C."/>
            <person name="Bauer D."/>
            <person name="Andreopoulos W."/>
            <person name="Pangilinan J."/>
            <person name="LaButti K."/>
            <person name="Riley R."/>
            <person name="Lipzen A."/>
            <person name="Clum A."/>
            <person name="Drula E."/>
            <person name="Henrissat B."/>
            <person name="Kohler A."/>
            <person name="Grigoriev I.V."/>
            <person name="Martin F.M."/>
            <person name="Hacquard S."/>
        </authorList>
    </citation>
    <scope>NUCLEOTIDE SEQUENCE</scope>
    <source>
        <strain evidence="3">MPI-SDFR-AT-0117</strain>
    </source>
</reference>
<dbReference type="PANTHER" id="PTHR10811">
    <property type="entry name" value="FRINGE-RELATED"/>
    <property type="match status" value="1"/>
</dbReference>
<name>A0A9P8VHR9_9PEZI</name>
<keyword evidence="2" id="KW-0472">Membrane</keyword>
<feature type="transmembrane region" description="Helical" evidence="2">
    <location>
        <begin position="77"/>
        <end position="97"/>
    </location>
</feature>
<evidence type="ECO:0000256" key="1">
    <source>
        <dbReference type="SAM" id="MobiDB-lite"/>
    </source>
</evidence>
<keyword evidence="4" id="KW-1185">Reference proteome</keyword>
<dbReference type="Gene3D" id="3.90.550.50">
    <property type="match status" value="1"/>
</dbReference>
<protein>
    <recommendedName>
        <fullName evidence="5">Glycosyltransferase family 31 protein</fullName>
    </recommendedName>
</protein>
<feature type="region of interest" description="Disordered" evidence="1">
    <location>
        <begin position="1"/>
        <end position="28"/>
    </location>
</feature>
<evidence type="ECO:0000313" key="4">
    <source>
        <dbReference type="Proteomes" id="UP000770015"/>
    </source>
</evidence>
<accession>A0A9P8VHR9</accession>
<dbReference type="OrthoDB" id="4808644at2759"/>
<keyword evidence="2" id="KW-0812">Transmembrane</keyword>
<evidence type="ECO:0000313" key="3">
    <source>
        <dbReference type="EMBL" id="KAH6690502.1"/>
    </source>
</evidence>
<dbReference type="AlphaFoldDB" id="A0A9P8VHR9"/>